<feature type="domain" description="HTH cro/C1-type" evidence="3">
    <location>
        <begin position="15"/>
        <end position="69"/>
    </location>
</feature>
<dbReference type="SUPFAM" id="SSF47413">
    <property type="entry name" value="lambda repressor-like DNA-binding domains"/>
    <property type="match status" value="1"/>
</dbReference>
<evidence type="ECO:0000259" key="3">
    <source>
        <dbReference type="PROSITE" id="PS50943"/>
    </source>
</evidence>
<reference evidence="5" key="2">
    <citation type="submission" date="2022-12" db="EMBL/GenBank/DDBJ databases">
        <title>Vibrio parahaemolyticus become highly virulent by producing novel Tc toxins.</title>
        <authorList>
            <person name="Yang F."/>
            <person name="You Y."/>
            <person name="Lai Q."/>
            <person name="Xu L."/>
            <person name="Li F."/>
        </authorList>
    </citation>
    <scope>NUCLEOTIDE SEQUENCE</scope>
    <source>
        <strain evidence="5">Vp-HL-202005</strain>
        <plasmid evidence="5">pHLD</plasmid>
    </source>
</reference>
<feature type="compositionally biased region" description="Basic residues" evidence="2">
    <location>
        <begin position="84"/>
        <end position="96"/>
    </location>
</feature>
<dbReference type="PANTHER" id="PTHR46797:SF1">
    <property type="entry name" value="METHYLPHOSPHONATE SYNTHASE"/>
    <property type="match status" value="1"/>
</dbReference>
<dbReference type="InterPro" id="IPR001387">
    <property type="entry name" value="Cro/C1-type_HTH"/>
</dbReference>
<dbReference type="Proteomes" id="UP001156560">
    <property type="component" value="Plasmid pHLD"/>
</dbReference>
<dbReference type="InterPro" id="IPR050807">
    <property type="entry name" value="TransReg_Diox_bact_type"/>
</dbReference>
<keyword evidence="1" id="KW-0238">DNA-binding</keyword>
<dbReference type="InterPro" id="IPR010982">
    <property type="entry name" value="Lambda_DNA-bd_dom_sf"/>
</dbReference>
<dbReference type="RefSeq" id="WP_193304358.1">
    <property type="nucleotide sequence ID" value="NZ_CP097872.1"/>
</dbReference>
<dbReference type="GO" id="GO:0005829">
    <property type="term" value="C:cytosol"/>
    <property type="evidence" value="ECO:0007669"/>
    <property type="project" value="TreeGrafter"/>
</dbReference>
<accession>A0A9Q3UGZ4</accession>
<evidence type="ECO:0000313" key="4">
    <source>
        <dbReference type="EMBL" id="MCC3807737.1"/>
    </source>
</evidence>
<dbReference type="Gene3D" id="1.10.260.40">
    <property type="entry name" value="lambda repressor-like DNA-binding domains"/>
    <property type="match status" value="1"/>
</dbReference>
<evidence type="ECO:0000313" key="5">
    <source>
        <dbReference type="EMBL" id="WAT94007.1"/>
    </source>
</evidence>
<evidence type="ECO:0000256" key="1">
    <source>
        <dbReference type="ARBA" id="ARBA00023125"/>
    </source>
</evidence>
<dbReference type="GO" id="GO:0003700">
    <property type="term" value="F:DNA-binding transcription factor activity"/>
    <property type="evidence" value="ECO:0007669"/>
    <property type="project" value="TreeGrafter"/>
</dbReference>
<evidence type="ECO:0000313" key="7">
    <source>
        <dbReference type="Proteomes" id="UP001156560"/>
    </source>
</evidence>
<dbReference type="PANTHER" id="PTHR46797">
    <property type="entry name" value="HTH-TYPE TRANSCRIPTIONAL REGULATOR"/>
    <property type="match status" value="1"/>
</dbReference>
<dbReference type="PROSITE" id="PS50943">
    <property type="entry name" value="HTH_CROC1"/>
    <property type="match status" value="1"/>
</dbReference>
<evidence type="ECO:0000313" key="6">
    <source>
        <dbReference type="Proteomes" id="UP000726777"/>
    </source>
</evidence>
<gene>
    <name evidence="4" type="ORF">IB292_22200</name>
    <name evidence="5" type="ORF">O1Q84_27620</name>
</gene>
<evidence type="ECO:0000256" key="2">
    <source>
        <dbReference type="SAM" id="MobiDB-lite"/>
    </source>
</evidence>
<dbReference type="SMART" id="SM00530">
    <property type="entry name" value="HTH_XRE"/>
    <property type="match status" value="1"/>
</dbReference>
<organism evidence="4 6">
    <name type="scientific">Vibrio parahaemolyticus</name>
    <dbReference type="NCBI Taxonomy" id="670"/>
    <lineage>
        <taxon>Bacteria</taxon>
        <taxon>Pseudomonadati</taxon>
        <taxon>Pseudomonadota</taxon>
        <taxon>Gammaproteobacteria</taxon>
        <taxon>Vibrionales</taxon>
        <taxon>Vibrionaceae</taxon>
        <taxon>Vibrio</taxon>
    </lineage>
</organism>
<dbReference type="GO" id="GO:0003677">
    <property type="term" value="F:DNA binding"/>
    <property type="evidence" value="ECO:0007669"/>
    <property type="project" value="UniProtKB-KW"/>
</dbReference>
<name>A0A9Q3UGZ4_VIBPH</name>
<dbReference type="AlphaFoldDB" id="A0A9Q3UGZ4"/>
<proteinExistence type="predicted"/>
<dbReference type="EMBL" id="JACVHL010000030">
    <property type="protein sequence ID" value="MCC3807737.1"/>
    <property type="molecule type" value="Genomic_DNA"/>
</dbReference>
<geneLocation type="plasmid" evidence="5 7">
    <name>pHLD</name>
</geneLocation>
<feature type="compositionally biased region" description="Polar residues" evidence="2">
    <location>
        <begin position="110"/>
        <end position="120"/>
    </location>
</feature>
<keyword evidence="5" id="KW-0614">Plasmid</keyword>
<dbReference type="EMBL" id="CP114199">
    <property type="protein sequence ID" value="WAT94007.1"/>
    <property type="molecule type" value="Genomic_DNA"/>
</dbReference>
<reference evidence="4" key="1">
    <citation type="submission" date="2020-09" db="EMBL/GenBank/DDBJ databases">
        <title>Genome sequence of Vibrio parahaemolyticus isolates.</title>
        <authorList>
            <person name="Hammerl J.A."/>
            <person name="Strauch E."/>
        </authorList>
    </citation>
    <scope>NUCLEOTIDE SEQUENCE</scope>
    <source>
        <strain evidence="4">17-VB00146</strain>
    </source>
</reference>
<protein>
    <submittedName>
        <fullName evidence="4">Helix-turn-helix transcriptional regulator</fullName>
    </submittedName>
</protein>
<sequence length="127" mass="14080">MDINEQRMLALGERIKFIRTARGLTQAEVAESAKVSRVRMSQIESGTANPSFLMLCAIADALSTEVSSLTCIIYPLPGETPKPKPQRKPRTKRPPKKTSQEKPTIVVYNTHPTPTFTSPLETAELKD</sequence>
<dbReference type="Pfam" id="PF01381">
    <property type="entry name" value="HTH_3"/>
    <property type="match status" value="1"/>
</dbReference>
<dbReference type="CDD" id="cd00093">
    <property type="entry name" value="HTH_XRE"/>
    <property type="match status" value="1"/>
</dbReference>
<feature type="region of interest" description="Disordered" evidence="2">
    <location>
        <begin position="75"/>
        <end position="127"/>
    </location>
</feature>
<dbReference type="Proteomes" id="UP000726777">
    <property type="component" value="Unassembled WGS sequence"/>
</dbReference>